<dbReference type="FunCoup" id="A3GI92">
    <property type="interactions" value="52"/>
</dbReference>
<organism evidence="4 5">
    <name type="scientific">Scheffersomyces stipitis (strain ATCC 58785 / CBS 6054 / NBRC 10063 / NRRL Y-11545)</name>
    <name type="common">Yeast</name>
    <name type="synonym">Pichia stipitis</name>
    <dbReference type="NCBI Taxonomy" id="322104"/>
    <lineage>
        <taxon>Eukaryota</taxon>
        <taxon>Fungi</taxon>
        <taxon>Dikarya</taxon>
        <taxon>Ascomycota</taxon>
        <taxon>Saccharomycotina</taxon>
        <taxon>Pichiomycetes</taxon>
        <taxon>Debaryomycetaceae</taxon>
        <taxon>Scheffersomyces</taxon>
    </lineage>
</organism>
<keyword evidence="5" id="KW-1185">Reference proteome</keyword>
<dbReference type="AlphaFoldDB" id="A3GI92"/>
<accession>A3GI92</accession>
<protein>
    <submittedName>
        <fullName evidence="4">Cytochrome c methyltransferase</fullName>
    </submittedName>
</protein>
<dbReference type="InterPro" id="IPR050600">
    <property type="entry name" value="SETD3_SETD6_MTase"/>
</dbReference>
<dbReference type="STRING" id="322104.A3GI92"/>
<evidence type="ECO:0000256" key="3">
    <source>
        <dbReference type="ARBA" id="ARBA00022691"/>
    </source>
</evidence>
<dbReference type="GO" id="GO:0032259">
    <property type="term" value="P:methylation"/>
    <property type="evidence" value="ECO:0007669"/>
    <property type="project" value="UniProtKB-KW"/>
</dbReference>
<dbReference type="PANTHER" id="PTHR13271:SF47">
    <property type="entry name" value="ACTIN-HISTIDINE N-METHYLTRANSFERASE"/>
    <property type="match status" value="1"/>
</dbReference>
<dbReference type="KEGG" id="pic:PICST_86656"/>
<keyword evidence="2 4" id="KW-0808">Transferase</keyword>
<dbReference type="Proteomes" id="UP000002258">
    <property type="component" value="Chromosome 1"/>
</dbReference>
<dbReference type="RefSeq" id="XP_001387217.2">
    <property type="nucleotide sequence ID" value="XM_001387180.1"/>
</dbReference>
<dbReference type="SUPFAM" id="SSF82199">
    <property type="entry name" value="SET domain"/>
    <property type="match status" value="1"/>
</dbReference>
<dbReference type="OrthoDB" id="441812at2759"/>
<dbReference type="InParanoid" id="A3GI92"/>
<evidence type="ECO:0000313" key="5">
    <source>
        <dbReference type="Proteomes" id="UP000002258"/>
    </source>
</evidence>
<dbReference type="OMA" id="DYINGID"/>
<dbReference type="HOGENOM" id="CLU_035838_0_0_1"/>
<dbReference type="PANTHER" id="PTHR13271">
    <property type="entry name" value="UNCHARACTERIZED PUTATIVE METHYLTRANSFERASE"/>
    <property type="match status" value="1"/>
</dbReference>
<evidence type="ECO:0000256" key="1">
    <source>
        <dbReference type="ARBA" id="ARBA00022603"/>
    </source>
</evidence>
<reference evidence="4 5" key="1">
    <citation type="journal article" date="2007" name="Nat. Biotechnol.">
        <title>Genome sequence of the lignocellulose-bioconverting and xylose-fermenting yeast Pichia stipitis.</title>
        <authorList>
            <person name="Jeffries T.W."/>
            <person name="Grigoriev I.V."/>
            <person name="Grimwood J."/>
            <person name="Laplaza J.M."/>
            <person name="Aerts A."/>
            <person name="Salamov A."/>
            <person name="Schmutz J."/>
            <person name="Lindquist E."/>
            <person name="Dehal P."/>
            <person name="Shapiro H."/>
            <person name="Jin Y.S."/>
            <person name="Passoth V."/>
            <person name="Richardson P.M."/>
        </authorList>
    </citation>
    <scope>NUCLEOTIDE SEQUENCE [LARGE SCALE GENOMIC DNA]</scope>
    <source>
        <strain evidence="5">ATCC 58785 / CBS 6054 / NBRC 10063 / NRRL Y-11545</strain>
    </source>
</reference>
<sequence length="558" mass="64933">MSSTIQLPDVKIPGIEKNTTLADWIARRNIHFNSRLNIGSSTLGGIGLFFNGKDLEIPEHEEDLEILRIPNGVALDYMNLLGLLHSLKLRDKNYDDIPIKESDLIVNILNGLEPSTETQVLCCYITSLTILRELRKGRKLRYYKTSPLIGYDVYLDILLGTWTLDFPKEPNQDDDEFILSYIKASRNVQFEYDSLIEQLNVLYSDSKIKFDEIFSFETFFKITQAVKSRTLEIPHDADGESRSMRSRNSISNVNGHDFYINVTLVPILDFANHSHDNNSYFDVERKTGDILLRLRKDGVQNVERFEITINYSPIESIQNFIQTYGFIPSLTHCEHVHYQLFELKFSEIDDYIENGTLMCKWLRTLPQIQIVSGSDGEVYLNFFNNNFPFLFIEGLEYNRDWNSEAVENFREFNMVDNSEDIDDDEIVTILEFQQQRYDVINGVQAIGLKYKGKAIKDLSTILEHTGYGDVEDFEKLVHSTIEFVIKYAEDAIKQTPRTESRNNFDDVVNEYNRLKIRYLTLLIEKFKKDPRSLILPGDIADEEWELNYRSVPRELPLE</sequence>
<evidence type="ECO:0000256" key="2">
    <source>
        <dbReference type="ARBA" id="ARBA00022679"/>
    </source>
</evidence>
<dbReference type="GeneID" id="4851991"/>
<keyword evidence="1 4" id="KW-0489">Methyltransferase</keyword>
<proteinExistence type="predicted"/>
<dbReference type="Gene3D" id="3.90.1410.10">
    <property type="entry name" value="set domain protein methyltransferase, domain 1"/>
    <property type="match status" value="1"/>
</dbReference>
<dbReference type="CDD" id="cd10527">
    <property type="entry name" value="SET_LSMT"/>
    <property type="match status" value="1"/>
</dbReference>
<comment type="caution">
    <text evidence="4">The sequence shown here is derived from an EMBL/GenBank/DDBJ whole genome shotgun (WGS) entry which is preliminary data.</text>
</comment>
<dbReference type="InterPro" id="IPR046341">
    <property type="entry name" value="SET_dom_sf"/>
</dbReference>
<name>A3GI92_PICST</name>
<dbReference type="eggNOG" id="ENOG502RXKP">
    <property type="taxonomic scope" value="Eukaryota"/>
</dbReference>
<evidence type="ECO:0000313" key="4">
    <source>
        <dbReference type="EMBL" id="EAZ63194.2"/>
    </source>
</evidence>
<keyword evidence="3" id="KW-0949">S-adenosyl-L-methionine</keyword>
<dbReference type="EMBL" id="AAVQ01000002">
    <property type="protein sequence ID" value="EAZ63194.2"/>
    <property type="molecule type" value="Genomic_DNA"/>
</dbReference>
<gene>
    <name evidence="4" type="primary">CTM1</name>
    <name evidence="4" type="ORF">PICST_86656</name>
</gene>
<dbReference type="GO" id="GO:0016279">
    <property type="term" value="F:protein-lysine N-methyltransferase activity"/>
    <property type="evidence" value="ECO:0007669"/>
    <property type="project" value="TreeGrafter"/>
</dbReference>